<gene>
    <name evidence="1" type="ORF">GDO78_020144</name>
</gene>
<keyword evidence="2" id="KW-1185">Reference proteome</keyword>
<dbReference type="PANTHER" id="PTHR37860:SF2">
    <property type="entry name" value="VITELLOGENIN DOMAIN-CONTAINING PROTEIN"/>
    <property type="match status" value="1"/>
</dbReference>
<dbReference type="AlphaFoldDB" id="A0A8J6E8P5"/>
<comment type="caution">
    <text evidence="1">The sequence shown here is derived from an EMBL/GenBank/DDBJ whole genome shotgun (WGS) entry which is preliminary data.</text>
</comment>
<accession>A0A8J6E8P5</accession>
<protein>
    <submittedName>
        <fullName evidence="1">Uncharacterized protein</fullName>
    </submittedName>
</protein>
<dbReference type="Proteomes" id="UP000770717">
    <property type="component" value="Unassembled WGS sequence"/>
</dbReference>
<evidence type="ECO:0000313" key="2">
    <source>
        <dbReference type="Proteomes" id="UP000770717"/>
    </source>
</evidence>
<name>A0A8J6E8P5_ELECQ</name>
<proteinExistence type="predicted"/>
<dbReference type="EMBL" id="WNTK01004673">
    <property type="protein sequence ID" value="KAG9464319.1"/>
    <property type="molecule type" value="Genomic_DNA"/>
</dbReference>
<dbReference type="PANTHER" id="PTHR37860">
    <property type="entry name" value="AGAP008810-PA"/>
    <property type="match status" value="1"/>
</dbReference>
<sequence length="519" mass="58787">MEEKELNLSSKILFTENKCLNILQVKHSLVQMKKLPALVEMKTLYEKKHRTVAIQHKTIWGRKELKLAASYKGQFPKLAGGHEITGEFSQSLVLAALRQANVIINIEHSNQSHQDHIAFGWNIKNQVNFSSNLKIGKEHLHYRASLSHPYNFAVREMELGSLSEWKRDQYNQKTHLTWNKGLPINITIALEDKVSNFSSVWNACVDILPGQMQHIFITRDLHMCGYLEKNSNTFQEHVNLKWNDKKIVQSLLYKRDNTLDPDSLLLEATLENIFVVGCNKQHILTKIDTNYMDTMNHILKMDVCDLPHPIVLSGSHHLGRKELLQSNIQLSVSSDEKDDAVLALVLRDHGERQAQNYSLNLQLKASAAIQLGFNGKYISTPVTRQLLLEGKFPDDDKWTVSASSAQRCFQMKFGQQTPGSSDEKGIELRVCIDSKHLATVDTYVNMNRTVERLGHCVLSTVNQSLSLSYQGCGDNVAKAENILGSLTSSLKIRLAEMNKKFEVYVGGIQKTVSKILNNV</sequence>
<organism evidence="1 2">
    <name type="scientific">Eleutherodactylus coqui</name>
    <name type="common">Puerto Rican coqui</name>
    <dbReference type="NCBI Taxonomy" id="57060"/>
    <lineage>
        <taxon>Eukaryota</taxon>
        <taxon>Metazoa</taxon>
        <taxon>Chordata</taxon>
        <taxon>Craniata</taxon>
        <taxon>Vertebrata</taxon>
        <taxon>Euteleostomi</taxon>
        <taxon>Amphibia</taxon>
        <taxon>Batrachia</taxon>
        <taxon>Anura</taxon>
        <taxon>Neobatrachia</taxon>
        <taxon>Hyloidea</taxon>
        <taxon>Eleutherodactylidae</taxon>
        <taxon>Eleutherodactylinae</taxon>
        <taxon>Eleutherodactylus</taxon>
        <taxon>Eleutherodactylus</taxon>
    </lineage>
</organism>
<dbReference type="OrthoDB" id="6484170at2759"/>
<reference evidence="1" key="1">
    <citation type="thesis" date="2020" institute="ProQuest LLC" country="789 East Eisenhower Parkway, Ann Arbor, MI, USA">
        <title>Comparative Genomics and Chromosome Evolution.</title>
        <authorList>
            <person name="Mudd A.B."/>
        </authorList>
    </citation>
    <scope>NUCLEOTIDE SEQUENCE</scope>
    <source>
        <strain evidence="1">HN-11 Male</strain>
        <tissue evidence="1">Kidney and liver</tissue>
    </source>
</reference>
<evidence type="ECO:0000313" key="1">
    <source>
        <dbReference type="EMBL" id="KAG9464319.1"/>
    </source>
</evidence>